<protein>
    <recommendedName>
        <fullName evidence="5">Glutathione S-transferase</fullName>
        <ecNumber evidence="5">2.5.1.18</ecNumber>
    </recommendedName>
</protein>
<dbReference type="CDD" id="cd03185">
    <property type="entry name" value="GST_C_Tau"/>
    <property type="match status" value="1"/>
</dbReference>
<dbReference type="InterPro" id="IPR040079">
    <property type="entry name" value="Glutathione_S-Trfase"/>
</dbReference>
<dbReference type="Gene3D" id="1.20.1050.10">
    <property type="match status" value="1"/>
</dbReference>
<evidence type="ECO:0000256" key="5">
    <source>
        <dbReference type="RuleBase" id="RU369102"/>
    </source>
</evidence>
<evidence type="ECO:0000256" key="3">
    <source>
        <dbReference type="ARBA" id="ARBA00025743"/>
    </source>
</evidence>
<dbReference type="PROSITE" id="PS50405">
    <property type="entry name" value="GST_CTER"/>
    <property type="match status" value="1"/>
</dbReference>
<dbReference type="EC" id="2.5.1.18" evidence="5"/>
<dbReference type="InterPro" id="IPR010987">
    <property type="entry name" value="Glutathione-S-Trfase_C-like"/>
</dbReference>
<keyword evidence="2 5" id="KW-0808">Transferase</keyword>
<dbReference type="InterPro" id="IPR045073">
    <property type="entry name" value="Omega/Tau-like"/>
</dbReference>
<dbReference type="GO" id="GO:0005829">
    <property type="term" value="C:cytosol"/>
    <property type="evidence" value="ECO:0007669"/>
    <property type="project" value="UniProtKB-SubCell"/>
</dbReference>
<dbReference type="Pfam" id="PF02798">
    <property type="entry name" value="GST_N"/>
    <property type="match status" value="1"/>
</dbReference>
<reference evidence="8" key="1">
    <citation type="submission" date="2019-10" db="EMBL/GenBank/DDBJ databases">
        <authorList>
            <person name="Zhang R."/>
            <person name="Pan Y."/>
            <person name="Wang J."/>
            <person name="Ma R."/>
            <person name="Yu S."/>
        </authorList>
    </citation>
    <scope>NUCLEOTIDE SEQUENCE</scope>
    <source>
        <strain evidence="8">LA-IB0</strain>
        <tissue evidence="8">Leaf</tissue>
    </source>
</reference>
<dbReference type="SFLD" id="SFLDS00019">
    <property type="entry name" value="Glutathione_Transferase_(cytos"/>
    <property type="match status" value="1"/>
</dbReference>
<dbReference type="InterPro" id="IPR045074">
    <property type="entry name" value="GST_C_Tau"/>
</dbReference>
<dbReference type="InterPro" id="IPR004045">
    <property type="entry name" value="Glutathione_S-Trfase_N"/>
</dbReference>
<comment type="subcellular location">
    <subcellularLocation>
        <location evidence="5">Cytoplasm</location>
        <location evidence="5">Cytosol</location>
    </subcellularLocation>
</comment>
<dbReference type="PANTHER" id="PTHR11260:SF615">
    <property type="entry name" value="GLUTATHIONE S-TRANSFERASE U17"/>
    <property type="match status" value="1"/>
</dbReference>
<comment type="catalytic activity">
    <reaction evidence="4 5">
        <text>RX + glutathione = an S-substituted glutathione + a halide anion + H(+)</text>
        <dbReference type="Rhea" id="RHEA:16437"/>
        <dbReference type="ChEBI" id="CHEBI:15378"/>
        <dbReference type="ChEBI" id="CHEBI:16042"/>
        <dbReference type="ChEBI" id="CHEBI:17792"/>
        <dbReference type="ChEBI" id="CHEBI:57925"/>
        <dbReference type="ChEBI" id="CHEBI:90779"/>
        <dbReference type="EC" id="2.5.1.18"/>
    </reaction>
</comment>
<evidence type="ECO:0000259" key="7">
    <source>
        <dbReference type="PROSITE" id="PS50405"/>
    </source>
</evidence>
<evidence type="ECO:0000256" key="4">
    <source>
        <dbReference type="ARBA" id="ARBA00047960"/>
    </source>
</evidence>
<dbReference type="PROSITE" id="PS50404">
    <property type="entry name" value="GST_NTER"/>
    <property type="match status" value="1"/>
</dbReference>
<organism evidence="8 9">
    <name type="scientific">Buddleja alternifolia</name>
    <dbReference type="NCBI Taxonomy" id="168488"/>
    <lineage>
        <taxon>Eukaryota</taxon>
        <taxon>Viridiplantae</taxon>
        <taxon>Streptophyta</taxon>
        <taxon>Embryophyta</taxon>
        <taxon>Tracheophyta</taxon>
        <taxon>Spermatophyta</taxon>
        <taxon>Magnoliopsida</taxon>
        <taxon>eudicotyledons</taxon>
        <taxon>Gunneridae</taxon>
        <taxon>Pentapetalae</taxon>
        <taxon>asterids</taxon>
        <taxon>lamiids</taxon>
        <taxon>Lamiales</taxon>
        <taxon>Scrophulariaceae</taxon>
        <taxon>Buddlejeae</taxon>
        <taxon>Buddleja</taxon>
    </lineage>
</organism>
<dbReference type="GO" id="GO:0004364">
    <property type="term" value="F:glutathione transferase activity"/>
    <property type="evidence" value="ECO:0007669"/>
    <property type="project" value="UniProtKB-UniRule"/>
</dbReference>
<dbReference type="GO" id="GO:0009407">
    <property type="term" value="P:toxin catabolic process"/>
    <property type="evidence" value="ECO:0007669"/>
    <property type="project" value="UniProtKB-ARBA"/>
</dbReference>
<dbReference type="EMBL" id="WHWC01000017">
    <property type="protein sequence ID" value="KAG8366275.1"/>
    <property type="molecule type" value="Genomic_DNA"/>
</dbReference>
<dbReference type="Gene3D" id="3.40.30.10">
    <property type="entry name" value="Glutaredoxin"/>
    <property type="match status" value="1"/>
</dbReference>
<gene>
    <name evidence="8" type="ORF">BUALT_Bualt17G0059500</name>
</gene>
<dbReference type="FunFam" id="1.20.1050.10:FF:000016">
    <property type="entry name" value="Glutathione S-transferase U9"/>
    <property type="match status" value="1"/>
</dbReference>
<sequence>MASSDVKFLGEWPCPFVNRVVMALKIKSIEYEFIQTKPYEKPELLVKSNPVHKKIPVFFHGDKIICESLIIVQYIDDAWAHGPSILPSDPYDRAVAHFWAGYIDEKWLPLFVKRRDAKGEEAKKEVTEKICEGWVLLEDAFVKCSRGKAFFGGDNIGYIDIALGCQVGWLKVTESLAGAKILDETKTPGLFGWAERFYSNSPVKDVMLQTEKLSEFLKKIVSMSTSTSD</sequence>
<evidence type="ECO:0000313" key="9">
    <source>
        <dbReference type="Proteomes" id="UP000826271"/>
    </source>
</evidence>
<keyword evidence="9" id="KW-1185">Reference proteome</keyword>
<dbReference type="PANTHER" id="PTHR11260">
    <property type="entry name" value="GLUTATHIONE S-TRANSFERASE, GST, SUPERFAMILY, GST DOMAIN CONTAINING"/>
    <property type="match status" value="1"/>
</dbReference>
<feature type="domain" description="GST N-terminal" evidence="6">
    <location>
        <begin position="4"/>
        <end position="83"/>
    </location>
</feature>
<evidence type="ECO:0000313" key="8">
    <source>
        <dbReference type="EMBL" id="KAG8366275.1"/>
    </source>
</evidence>
<dbReference type="Proteomes" id="UP000826271">
    <property type="component" value="Unassembled WGS sequence"/>
</dbReference>
<comment type="caution">
    <text evidence="8">The sequence shown here is derived from an EMBL/GenBank/DDBJ whole genome shotgun (WGS) entry which is preliminary data.</text>
</comment>
<dbReference type="InterPro" id="IPR036282">
    <property type="entry name" value="Glutathione-S-Trfase_C_sf"/>
</dbReference>
<dbReference type="SUPFAM" id="SSF47616">
    <property type="entry name" value="GST C-terminal domain-like"/>
    <property type="match status" value="1"/>
</dbReference>
<dbReference type="GO" id="GO:0006749">
    <property type="term" value="P:glutathione metabolic process"/>
    <property type="evidence" value="ECO:0007669"/>
    <property type="project" value="InterPro"/>
</dbReference>
<accession>A0AAV6WBZ8</accession>
<evidence type="ECO:0000256" key="2">
    <source>
        <dbReference type="ARBA" id="ARBA00022679"/>
    </source>
</evidence>
<comment type="similarity">
    <text evidence="3">Belongs to the GST superfamily. Tau family.</text>
</comment>
<keyword evidence="1" id="KW-0216">Detoxification</keyword>
<proteinExistence type="inferred from homology"/>
<dbReference type="CDD" id="cd03058">
    <property type="entry name" value="GST_N_Tau"/>
    <property type="match status" value="1"/>
</dbReference>
<dbReference type="InterPro" id="IPR036249">
    <property type="entry name" value="Thioredoxin-like_sf"/>
</dbReference>
<evidence type="ECO:0000259" key="6">
    <source>
        <dbReference type="PROSITE" id="PS50404"/>
    </source>
</evidence>
<feature type="domain" description="GST C-terminal" evidence="7">
    <location>
        <begin position="89"/>
        <end position="216"/>
    </location>
</feature>
<dbReference type="SUPFAM" id="SSF52833">
    <property type="entry name" value="Thioredoxin-like"/>
    <property type="match status" value="1"/>
</dbReference>
<dbReference type="AlphaFoldDB" id="A0AAV6WBZ8"/>
<evidence type="ECO:0000256" key="1">
    <source>
        <dbReference type="ARBA" id="ARBA00022575"/>
    </source>
</evidence>
<keyword evidence="5" id="KW-0963">Cytoplasm</keyword>
<dbReference type="SFLD" id="SFLDG01152">
    <property type="entry name" value="Main.3:_Omega-_and_Tau-like"/>
    <property type="match status" value="1"/>
</dbReference>
<dbReference type="SFLD" id="SFLDG00358">
    <property type="entry name" value="Main_(cytGST)"/>
    <property type="match status" value="1"/>
</dbReference>
<comment type="function">
    <text evidence="5">Is involved in the conjugation of reduced glutathione to a wide number of exogenous and endogenous hydrophobic electrophiles.</text>
</comment>
<dbReference type="FunFam" id="3.40.30.10:FF:000044">
    <property type="entry name" value="Glutathione S-transferase GSTU6"/>
    <property type="match status" value="1"/>
</dbReference>
<name>A0AAV6WBZ8_9LAMI</name>